<proteinExistence type="inferred from homology"/>
<dbReference type="NCBIfam" id="TIGR01251">
    <property type="entry name" value="ribP_PPkin"/>
    <property type="match status" value="1"/>
</dbReference>
<dbReference type="InterPro" id="IPR029057">
    <property type="entry name" value="PRTase-like"/>
</dbReference>
<dbReference type="GO" id="GO:0004749">
    <property type="term" value="F:ribose phosphate diphosphokinase activity"/>
    <property type="evidence" value="ECO:0007669"/>
    <property type="project" value="UniProtKB-EC"/>
</dbReference>
<comment type="caution">
    <text evidence="10">Lacks conserved residue(s) required for the propagation of feature annotation.</text>
</comment>
<comment type="similarity">
    <text evidence="10">Belongs to the ribose-phosphate pyrophosphokinase family. Class III (archaeal) subfamily.</text>
</comment>
<dbReference type="RefSeq" id="WP_316966235.1">
    <property type="nucleotide sequence ID" value="NZ_JARFPK010000013.1"/>
</dbReference>
<gene>
    <name evidence="10" type="primary">prs</name>
    <name evidence="13" type="ORF">P0O15_04770</name>
</gene>
<evidence type="ECO:0000256" key="6">
    <source>
        <dbReference type="ARBA" id="ARBA00022777"/>
    </source>
</evidence>
<feature type="binding site" evidence="10">
    <location>
        <begin position="86"/>
        <end position="87"/>
    </location>
    <ligand>
        <name>ATP</name>
        <dbReference type="ChEBI" id="CHEBI:30616"/>
    </ligand>
</feature>
<feature type="binding site" evidence="10">
    <location>
        <begin position="33"/>
        <end position="35"/>
    </location>
    <ligand>
        <name>ATP</name>
        <dbReference type="ChEBI" id="CHEBI:30616"/>
    </ligand>
</feature>
<evidence type="ECO:0000256" key="3">
    <source>
        <dbReference type="ARBA" id="ARBA00022723"/>
    </source>
</evidence>
<feature type="domain" description="Phosphoribosyltransferase" evidence="11">
    <location>
        <begin position="139"/>
        <end position="236"/>
    </location>
</feature>
<dbReference type="InterPro" id="IPR029099">
    <property type="entry name" value="Pribosyltran_N"/>
</dbReference>
<dbReference type="NCBIfam" id="NF002095">
    <property type="entry name" value="PRK00934.1"/>
    <property type="match status" value="1"/>
</dbReference>
<keyword evidence="6 10" id="KW-0418">Kinase</keyword>
<keyword evidence="7 10" id="KW-0067">ATP-binding</keyword>
<dbReference type="EC" id="2.7.6.1" evidence="10"/>
<comment type="subcellular location">
    <subcellularLocation>
        <location evidence="10">Cytoplasm</location>
    </subcellularLocation>
</comment>
<dbReference type="Proteomes" id="UP001220010">
    <property type="component" value="Unassembled WGS sequence"/>
</dbReference>
<keyword evidence="3 10" id="KW-0479">Metal-binding</keyword>
<dbReference type="PANTHER" id="PTHR10210">
    <property type="entry name" value="RIBOSE-PHOSPHATE DIPHOSPHOKINASE FAMILY MEMBER"/>
    <property type="match status" value="1"/>
</dbReference>
<keyword evidence="14" id="KW-1185">Reference proteome</keyword>
<comment type="function">
    <text evidence="10">Involved in the biosynthesis of the central metabolite phospho-alpha-D-ribosyl-1-pyrophosphate (PRPP) via the transfer of pyrophosphoryl group from ATP to 1-hydroxyl of ribose-5-phosphate (Rib-5-P).</text>
</comment>
<evidence type="ECO:0000256" key="7">
    <source>
        <dbReference type="ARBA" id="ARBA00022840"/>
    </source>
</evidence>
<evidence type="ECO:0000256" key="10">
    <source>
        <dbReference type="HAMAP-Rule" id="MF_00583"/>
    </source>
</evidence>
<dbReference type="SUPFAM" id="SSF53271">
    <property type="entry name" value="PRTase-like"/>
    <property type="match status" value="1"/>
</dbReference>
<dbReference type="PANTHER" id="PTHR10210:SF32">
    <property type="entry name" value="RIBOSE-PHOSPHATE PYROPHOSPHOKINASE 2"/>
    <property type="match status" value="1"/>
</dbReference>
<feature type="binding site" evidence="10">
    <location>
        <position position="210"/>
    </location>
    <ligand>
        <name>D-ribose 5-phosphate</name>
        <dbReference type="ChEBI" id="CHEBI:78346"/>
    </ligand>
</feature>
<keyword evidence="4 10" id="KW-0545">Nucleotide biosynthesis</keyword>
<evidence type="ECO:0000256" key="1">
    <source>
        <dbReference type="ARBA" id="ARBA00022490"/>
    </source>
</evidence>
<comment type="catalytic activity">
    <reaction evidence="9 10">
        <text>D-ribose 5-phosphate + ATP = 5-phospho-alpha-D-ribose 1-diphosphate + AMP + H(+)</text>
        <dbReference type="Rhea" id="RHEA:15609"/>
        <dbReference type="ChEBI" id="CHEBI:15378"/>
        <dbReference type="ChEBI" id="CHEBI:30616"/>
        <dbReference type="ChEBI" id="CHEBI:58017"/>
        <dbReference type="ChEBI" id="CHEBI:78346"/>
        <dbReference type="ChEBI" id="CHEBI:456215"/>
        <dbReference type="EC" id="2.7.6.1"/>
    </reaction>
</comment>
<keyword evidence="2 10" id="KW-0808">Transferase</keyword>
<dbReference type="SMART" id="SM01400">
    <property type="entry name" value="Pribosyltran_N"/>
    <property type="match status" value="1"/>
</dbReference>
<dbReference type="EMBL" id="JARFPK010000013">
    <property type="protein sequence ID" value="MDF0590488.1"/>
    <property type="molecule type" value="Genomic_DNA"/>
</dbReference>
<evidence type="ECO:0000256" key="4">
    <source>
        <dbReference type="ARBA" id="ARBA00022727"/>
    </source>
</evidence>
<keyword evidence="8 10" id="KW-0460">Magnesium</keyword>
<evidence type="ECO:0000256" key="9">
    <source>
        <dbReference type="ARBA" id="ARBA00049535"/>
    </source>
</evidence>
<accession>A0ABT5X756</accession>
<organism evidence="13 14">
    <name type="scientific">Candidatus Methanocrinis natronophilus</name>
    <dbReference type="NCBI Taxonomy" id="3033396"/>
    <lineage>
        <taxon>Archaea</taxon>
        <taxon>Methanobacteriati</taxon>
        <taxon>Methanobacteriota</taxon>
        <taxon>Stenosarchaea group</taxon>
        <taxon>Methanomicrobia</taxon>
        <taxon>Methanotrichales</taxon>
        <taxon>Methanotrichaceae</taxon>
        <taxon>Methanocrinis</taxon>
    </lineage>
</organism>
<dbReference type="InterPro" id="IPR037514">
    <property type="entry name" value="Rib-P_diPkinase_arc"/>
</dbReference>
<protein>
    <recommendedName>
        <fullName evidence="10">Ribose-phosphate pyrophosphokinase</fullName>
        <shortName evidence="10">RPPK</shortName>
        <ecNumber evidence="10">2.7.6.1</ecNumber>
    </recommendedName>
    <alternativeName>
        <fullName evidence="10">5-phospho-D-ribosyl alpha-1-diphosphate synthase</fullName>
    </alternativeName>
    <alternativeName>
        <fullName evidence="10">Phosphoribosyl diphosphate synthase</fullName>
    </alternativeName>
    <alternativeName>
        <fullName evidence="10">Phosphoribosyl pyrophosphate synthase</fullName>
        <shortName evidence="10">P-Rib-PP synthase</shortName>
        <shortName evidence="10">PRPP synthase</shortName>
        <shortName evidence="10">PRPPase</shortName>
    </alternativeName>
</protein>
<evidence type="ECO:0000259" key="12">
    <source>
        <dbReference type="Pfam" id="PF13793"/>
    </source>
</evidence>
<name>A0ABT5X756_9EURY</name>
<dbReference type="InterPro" id="IPR000836">
    <property type="entry name" value="PRTase_dom"/>
</dbReference>
<evidence type="ECO:0000313" key="13">
    <source>
        <dbReference type="EMBL" id="MDF0590488.1"/>
    </source>
</evidence>
<sequence>MIIGGPSSQLLGGRVAAALDEELALCEYSSFPDGEAYTQISSDLEEEITVVCSTPSDRDIIQLLQILDVLRGRRIDLVVPYFGYARQDKQFKPGEPLSARAMAVAIDAFLAEGSRVYTVNIHDRSVLNNFRHLATDLDAAPLLADEIRSMGLHDPVIISPDKGAIRMARAAAERIGVDYDYLEKTRHSGTVVSMAPKEIDASGRDVVVLDDMIATGGTMAQAISILRDNGARRVYLGSVHPVLTGSAVLKLCRAGVKAIIATDTLEKAVSTVSVAGLIAEALRS</sequence>
<keyword evidence="5 10" id="KW-0547">Nucleotide-binding</keyword>
<dbReference type="Pfam" id="PF00156">
    <property type="entry name" value="Pribosyltran"/>
    <property type="match status" value="1"/>
</dbReference>
<keyword evidence="1 10" id="KW-0963">Cytoplasm</keyword>
<comment type="cofactor">
    <cofactor evidence="10">
        <name>Mg(2+)</name>
        <dbReference type="ChEBI" id="CHEBI:18420"/>
    </cofactor>
    <text evidence="10">Binds 2 Mg(2+) ions per subunit.</text>
</comment>
<feature type="binding site" evidence="10">
    <location>
        <position position="186"/>
    </location>
    <ligand>
        <name>D-ribose 5-phosphate</name>
        <dbReference type="ChEBI" id="CHEBI:78346"/>
    </ligand>
</feature>
<reference evidence="13 14" key="1">
    <citation type="submission" date="2023-03" db="EMBL/GenBank/DDBJ databases">
        <title>WGS of Methanotrichaceae archaeon Mx.</title>
        <authorList>
            <person name="Sorokin D.Y."/>
            <person name="Merkel A.Y."/>
        </authorList>
    </citation>
    <scope>NUCLEOTIDE SEQUENCE [LARGE SCALE GENOMIC DNA]</scope>
    <source>
        <strain evidence="13 14">Mx</strain>
    </source>
</reference>
<evidence type="ECO:0000313" key="14">
    <source>
        <dbReference type="Proteomes" id="UP001220010"/>
    </source>
</evidence>
<dbReference type="HAMAP" id="MF_00583_A">
    <property type="entry name" value="RibP_PPkinase_A"/>
    <property type="match status" value="1"/>
</dbReference>
<dbReference type="InterPro" id="IPR005946">
    <property type="entry name" value="Rib-P_diPkinase"/>
</dbReference>
<evidence type="ECO:0000256" key="8">
    <source>
        <dbReference type="ARBA" id="ARBA00022842"/>
    </source>
</evidence>
<evidence type="ECO:0000256" key="5">
    <source>
        <dbReference type="ARBA" id="ARBA00022741"/>
    </source>
</evidence>
<dbReference type="Pfam" id="PF13793">
    <property type="entry name" value="Pribosyltran_N"/>
    <property type="match status" value="1"/>
</dbReference>
<dbReference type="Gene3D" id="3.40.50.2020">
    <property type="match status" value="2"/>
</dbReference>
<evidence type="ECO:0000259" key="11">
    <source>
        <dbReference type="Pfam" id="PF00156"/>
    </source>
</evidence>
<feature type="binding site" evidence="10">
    <location>
        <position position="122"/>
    </location>
    <ligand>
        <name>Mg(2+)</name>
        <dbReference type="ChEBI" id="CHEBI:18420"/>
        <label>1</label>
    </ligand>
</feature>
<feature type="domain" description="Ribose-phosphate pyrophosphokinase N-terminal" evidence="12">
    <location>
        <begin position="1"/>
        <end position="106"/>
    </location>
</feature>
<comment type="pathway">
    <text evidence="10">Metabolic intermediate biosynthesis; 5-phospho-alpha-D-ribose 1-diphosphate biosynthesis; 5-phospho-alpha-D-ribose 1-diphosphate from D-ribose 5-phosphate (route I): step 1/1.</text>
</comment>
<comment type="caution">
    <text evidence="13">The sequence shown here is derived from an EMBL/GenBank/DDBJ whole genome shotgun (WGS) entry which is preliminary data.</text>
</comment>
<dbReference type="CDD" id="cd06223">
    <property type="entry name" value="PRTases_typeI"/>
    <property type="match status" value="1"/>
</dbReference>
<feature type="active site" evidence="10">
    <location>
        <position position="184"/>
    </location>
</feature>
<feature type="binding site" evidence="10">
    <location>
        <position position="161"/>
    </location>
    <ligand>
        <name>Mg(2+)</name>
        <dbReference type="ChEBI" id="CHEBI:18420"/>
        <label>2</label>
    </ligand>
</feature>
<evidence type="ECO:0000256" key="2">
    <source>
        <dbReference type="ARBA" id="ARBA00022679"/>
    </source>
</evidence>